<dbReference type="Proteomes" id="UP000828390">
    <property type="component" value="Unassembled WGS sequence"/>
</dbReference>
<evidence type="ECO:0000313" key="2">
    <source>
        <dbReference type="EMBL" id="KAH3752160.1"/>
    </source>
</evidence>
<gene>
    <name evidence="2" type="ORF">DPMN_186772</name>
</gene>
<keyword evidence="3" id="KW-1185">Reference proteome</keyword>
<dbReference type="AlphaFoldDB" id="A0A9D4DPA5"/>
<reference evidence="2" key="2">
    <citation type="submission" date="2020-11" db="EMBL/GenBank/DDBJ databases">
        <authorList>
            <person name="McCartney M.A."/>
            <person name="Auch B."/>
            <person name="Kono T."/>
            <person name="Mallez S."/>
            <person name="Becker A."/>
            <person name="Gohl D.M."/>
            <person name="Silverstein K.A.T."/>
            <person name="Koren S."/>
            <person name="Bechman K.B."/>
            <person name="Herman A."/>
            <person name="Abrahante J.E."/>
            <person name="Garbe J."/>
        </authorList>
    </citation>
    <scope>NUCLEOTIDE SEQUENCE</scope>
    <source>
        <strain evidence="2">Duluth1</strain>
        <tissue evidence="2">Whole animal</tissue>
    </source>
</reference>
<dbReference type="EMBL" id="JAIWYP010000010">
    <property type="protein sequence ID" value="KAH3752160.1"/>
    <property type="molecule type" value="Genomic_DNA"/>
</dbReference>
<feature type="transmembrane region" description="Helical" evidence="1">
    <location>
        <begin position="85"/>
        <end position="102"/>
    </location>
</feature>
<proteinExistence type="predicted"/>
<name>A0A9D4DPA5_DREPO</name>
<sequence length="105" mass="12187">MADNPDEDPSVVQTPTFTSAFNTRAMWEKMQERNQLLERVDGFAENAVNKKQMIMEVNYWLQDNLNMVAFNDIIFMPPDRKIGGYMYMVFGLSVILCVRVCVLKL</sequence>
<accession>A0A9D4DPA5</accession>
<keyword evidence="1" id="KW-0472">Membrane</keyword>
<evidence type="ECO:0000313" key="3">
    <source>
        <dbReference type="Proteomes" id="UP000828390"/>
    </source>
</evidence>
<reference evidence="2" key="1">
    <citation type="journal article" date="2019" name="bioRxiv">
        <title>The Genome of the Zebra Mussel, Dreissena polymorpha: A Resource for Invasive Species Research.</title>
        <authorList>
            <person name="McCartney M.A."/>
            <person name="Auch B."/>
            <person name="Kono T."/>
            <person name="Mallez S."/>
            <person name="Zhang Y."/>
            <person name="Obille A."/>
            <person name="Becker A."/>
            <person name="Abrahante J.E."/>
            <person name="Garbe J."/>
            <person name="Badalamenti J.P."/>
            <person name="Herman A."/>
            <person name="Mangelson H."/>
            <person name="Liachko I."/>
            <person name="Sullivan S."/>
            <person name="Sone E.D."/>
            <person name="Koren S."/>
            <person name="Silverstein K.A.T."/>
            <person name="Beckman K.B."/>
            <person name="Gohl D.M."/>
        </authorList>
    </citation>
    <scope>NUCLEOTIDE SEQUENCE</scope>
    <source>
        <strain evidence="2">Duluth1</strain>
        <tissue evidence="2">Whole animal</tissue>
    </source>
</reference>
<protein>
    <submittedName>
        <fullName evidence="2">Uncharacterized protein</fullName>
    </submittedName>
</protein>
<organism evidence="2 3">
    <name type="scientific">Dreissena polymorpha</name>
    <name type="common">Zebra mussel</name>
    <name type="synonym">Mytilus polymorpha</name>
    <dbReference type="NCBI Taxonomy" id="45954"/>
    <lineage>
        <taxon>Eukaryota</taxon>
        <taxon>Metazoa</taxon>
        <taxon>Spiralia</taxon>
        <taxon>Lophotrochozoa</taxon>
        <taxon>Mollusca</taxon>
        <taxon>Bivalvia</taxon>
        <taxon>Autobranchia</taxon>
        <taxon>Heteroconchia</taxon>
        <taxon>Euheterodonta</taxon>
        <taxon>Imparidentia</taxon>
        <taxon>Neoheterodontei</taxon>
        <taxon>Myida</taxon>
        <taxon>Dreissenoidea</taxon>
        <taxon>Dreissenidae</taxon>
        <taxon>Dreissena</taxon>
    </lineage>
</organism>
<keyword evidence="1" id="KW-0812">Transmembrane</keyword>
<evidence type="ECO:0000256" key="1">
    <source>
        <dbReference type="SAM" id="Phobius"/>
    </source>
</evidence>
<keyword evidence="1" id="KW-1133">Transmembrane helix</keyword>
<comment type="caution">
    <text evidence="2">The sequence shown here is derived from an EMBL/GenBank/DDBJ whole genome shotgun (WGS) entry which is preliminary data.</text>
</comment>